<dbReference type="AlphaFoldDB" id="A0A0C2WIL1"/>
<dbReference type="InParanoid" id="A0A0C2WIL1"/>
<gene>
    <name evidence="2" type="ORF">M378DRAFT_172653</name>
</gene>
<feature type="compositionally biased region" description="Polar residues" evidence="1">
    <location>
        <begin position="37"/>
        <end position="68"/>
    </location>
</feature>
<evidence type="ECO:0000313" key="2">
    <source>
        <dbReference type="EMBL" id="KIL56491.1"/>
    </source>
</evidence>
<name>A0A0C2WIL1_AMAMK</name>
<evidence type="ECO:0000256" key="1">
    <source>
        <dbReference type="SAM" id="MobiDB-lite"/>
    </source>
</evidence>
<feature type="non-terminal residue" evidence="2">
    <location>
        <position position="95"/>
    </location>
</feature>
<dbReference type="Proteomes" id="UP000054549">
    <property type="component" value="Unassembled WGS sequence"/>
</dbReference>
<protein>
    <submittedName>
        <fullName evidence="2">Uncharacterized protein</fullName>
    </submittedName>
</protein>
<dbReference type="EMBL" id="KN818419">
    <property type="protein sequence ID" value="KIL56491.1"/>
    <property type="molecule type" value="Genomic_DNA"/>
</dbReference>
<feature type="region of interest" description="Disordered" evidence="1">
    <location>
        <begin position="33"/>
        <end position="95"/>
    </location>
</feature>
<dbReference type="HOGENOM" id="CLU_2378318_0_0_1"/>
<evidence type="ECO:0000313" key="3">
    <source>
        <dbReference type="Proteomes" id="UP000054549"/>
    </source>
</evidence>
<proteinExistence type="predicted"/>
<accession>A0A0C2WIL1</accession>
<reference evidence="2 3" key="1">
    <citation type="submission" date="2014-04" db="EMBL/GenBank/DDBJ databases">
        <title>Evolutionary Origins and Diversification of the Mycorrhizal Mutualists.</title>
        <authorList>
            <consortium name="DOE Joint Genome Institute"/>
            <consortium name="Mycorrhizal Genomics Consortium"/>
            <person name="Kohler A."/>
            <person name="Kuo A."/>
            <person name="Nagy L.G."/>
            <person name="Floudas D."/>
            <person name="Copeland A."/>
            <person name="Barry K.W."/>
            <person name="Cichocki N."/>
            <person name="Veneault-Fourrey C."/>
            <person name="LaButti K."/>
            <person name="Lindquist E.A."/>
            <person name="Lipzen A."/>
            <person name="Lundell T."/>
            <person name="Morin E."/>
            <person name="Murat C."/>
            <person name="Riley R."/>
            <person name="Ohm R."/>
            <person name="Sun H."/>
            <person name="Tunlid A."/>
            <person name="Henrissat B."/>
            <person name="Grigoriev I.V."/>
            <person name="Hibbett D.S."/>
            <person name="Martin F."/>
        </authorList>
    </citation>
    <scope>NUCLEOTIDE SEQUENCE [LARGE SCALE GENOMIC DNA]</scope>
    <source>
        <strain evidence="2 3">Koide BX008</strain>
    </source>
</reference>
<sequence length="95" mass="10271">MSLEHQQHVENNFLWDPELDSRLASIAEAAARGKNTLDGNHQLPTNDDTSIWQTPSQAPSYGQVSETPYSAAASTPLGGGAIYPITPTRPPSLFH</sequence>
<organism evidence="2 3">
    <name type="scientific">Amanita muscaria (strain Koide BX008)</name>
    <dbReference type="NCBI Taxonomy" id="946122"/>
    <lineage>
        <taxon>Eukaryota</taxon>
        <taxon>Fungi</taxon>
        <taxon>Dikarya</taxon>
        <taxon>Basidiomycota</taxon>
        <taxon>Agaricomycotina</taxon>
        <taxon>Agaricomycetes</taxon>
        <taxon>Agaricomycetidae</taxon>
        <taxon>Agaricales</taxon>
        <taxon>Pluteineae</taxon>
        <taxon>Amanitaceae</taxon>
        <taxon>Amanita</taxon>
    </lineage>
</organism>
<keyword evidence="3" id="KW-1185">Reference proteome</keyword>